<protein>
    <submittedName>
        <fullName evidence="2">Uncharacterized protein</fullName>
    </submittedName>
</protein>
<evidence type="ECO:0000256" key="1">
    <source>
        <dbReference type="SAM" id="MobiDB-lite"/>
    </source>
</evidence>
<dbReference type="Proteomes" id="UP000796880">
    <property type="component" value="Unassembled WGS sequence"/>
</dbReference>
<dbReference type="AlphaFoldDB" id="A0A8K0HHG3"/>
<organism evidence="2 3">
    <name type="scientific">Rhamnella rubrinervis</name>
    <dbReference type="NCBI Taxonomy" id="2594499"/>
    <lineage>
        <taxon>Eukaryota</taxon>
        <taxon>Viridiplantae</taxon>
        <taxon>Streptophyta</taxon>
        <taxon>Embryophyta</taxon>
        <taxon>Tracheophyta</taxon>
        <taxon>Spermatophyta</taxon>
        <taxon>Magnoliopsida</taxon>
        <taxon>eudicotyledons</taxon>
        <taxon>Gunneridae</taxon>
        <taxon>Pentapetalae</taxon>
        <taxon>rosids</taxon>
        <taxon>fabids</taxon>
        <taxon>Rosales</taxon>
        <taxon>Rhamnaceae</taxon>
        <taxon>rhamnoid group</taxon>
        <taxon>Rhamneae</taxon>
        <taxon>Rhamnella</taxon>
    </lineage>
</organism>
<dbReference type="OrthoDB" id="889828at2759"/>
<feature type="compositionally biased region" description="Low complexity" evidence="1">
    <location>
        <begin position="156"/>
        <end position="176"/>
    </location>
</feature>
<reference evidence="2" key="1">
    <citation type="submission" date="2020-03" db="EMBL/GenBank/DDBJ databases">
        <title>A high-quality chromosome-level genome assembly of a woody plant with both climbing and erect habits, Rhamnella rubrinervis.</title>
        <authorList>
            <person name="Lu Z."/>
            <person name="Yang Y."/>
            <person name="Zhu X."/>
            <person name="Sun Y."/>
        </authorList>
    </citation>
    <scope>NUCLEOTIDE SEQUENCE</scope>
    <source>
        <strain evidence="2">BYM</strain>
        <tissue evidence="2">Leaf</tissue>
    </source>
</reference>
<gene>
    <name evidence="2" type="ORF">FNV43_RR08261</name>
</gene>
<name>A0A8K0HHG3_9ROSA</name>
<sequence length="501" mass="56245">MKVQEEAKKPYSAGGIFSKKSGGLLGLVLASLSLCPKGWASSVQVFIDRADLYAPGGGVRRGVAQSGFFIRLDRIYPFLSFILGVGTIITAEPEYGKMMMASSGGSGSSNSTSWTGKTAFEEQVLMESFPETDTDSGSVNQPEARPALPANQVASPGAAQEALPQAPAPAEVAHPAPDQEERAALREEVKTLIVHQFQEESKKAQGVRLSVLFPEMTEVYSSAAESRMSYDLEIPRETDAESLREWREKIRDEPNLLKPLIKDHLPKRGGSTYPEKLSAYECGFDPSEKKNGARTVLELRINVPRSKEYARVFQREHQKNLIQLHPSPAFRTTMIRKDNVYEREFVKLLPYSSRKTASGLVKEWAFQVDFAQEVSIPSIDNFLSIKLTQTNYLLWKTKRMSFIEAQDLLNFVDGTGKEPKEFLETDYKGFEVYRKIPASKSRQLSAVSQCSQIPDPHSLRRVEDEGRFRFSVKRARVVLNLLAGVFSKKFFYQQRSLTEIF</sequence>
<keyword evidence="3" id="KW-1185">Reference proteome</keyword>
<proteinExistence type="predicted"/>
<evidence type="ECO:0000313" key="3">
    <source>
        <dbReference type="Proteomes" id="UP000796880"/>
    </source>
</evidence>
<comment type="caution">
    <text evidence="2">The sequence shown here is derived from an EMBL/GenBank/DDBJ whole genome shotgun (WGS) entry which is preliminary data.</text>
</comment>
<evidence type="ECO:0000313" key="2">
    <source>
        <dbReference type="EMBL" id="KAF3452163.1"/>
    </source>
</evidence>
<feature type="region of interest" description="Disordered" evidence="1">
    <location>
        <begin position="130"/>
        <end position="179"/>
    </location>
</feature>
<accession>A0A8K0HHG3</accession>
<dbReference type="EMBL" id="VOIH02000003">
    <property type="protein sequence ID" value="KAF3452163.1"/>
    <property type="molecule type" value="Genomic_DNA"/>
</dbReference>